<dbReference type="Proteomes" id="UP000053647">
    <property type="component" value="Unassembled WGS sequence"/>
</dbReference>
<sequence length="56" mass="6337">MFLLPTQPHRWSDQEKRTFLTRWKKPPNSPQPGSSTESSIISLPHTPPHALPPPSP</sequence>
<feature type="compositionally biased region" description="Polar residues" evidence="1">
    <location>
        <begin position="31"/>
        <end position="41"/>
    </location>
</feature>
<proteinExistence type="predicted"/>
<keyword evidence="3" id="KW-1185">Reference proteome</keyword>
<dbReference type="AlphaFoldDB" id="A0A0C9T026"/>
<name>A0A0C9T026_PAXIN</name>
<evidence type="ECO:0000313" key="2">
    <source>
        <dbReference type="EMBL" id="KIJ04773.1"/>
    </source>
</evidence>
<accession>A0A0C9T026</accession>
<organism evidence="2 3">
    <name type="scientific">Paxillus involutus ATCC 200175</name>
    <dbReference type="NCBI Taxonomy" id="664439"/>
    <lineage>
        <taxon>Eukaryota</taxon>
        <taxon>Fungi</taxon>
        <taxon>Dikarya</taxon>
        <taxon>Basidiomycota</taxon>
        <taxon>Agaricomycotina</taxon>
        <taxon>Agaricomycetes</taxon>
        <taxon>Agaricomycetidae</taxon>
        <taxon>Boletales</taxon>
        <taxon>Paxilineae</taxon>
        <taxon>Paxillaceae</taxon>
        <taxon>Paxillus</taxon>
    </lineage>
</organism>
<feature type="compositionally biased region" description="Pro residues" evidence="1">
    <location>
        <begin position="45"/>
        <end position="56"/>
    </location>
</feature>
<feature type="region of interest" description="Disordered" evidence="1">
    <location>
        <begin position="1"/>
        <end position="56"/>
    </location>
</feature>
<protein>
    <submittedName>
        <fullName evidence="2">Uncharacterized protein</fullName>
    </submittedName>
</protein>
<reference evidence="3" key="2">
    <citation type="submission" date="2015-01" db="EMBL/GenBank/DDBJ databases">
        <title>Evolutionary Origins and Diversification of the Mycorrhizal Mutualists.</title>
        <authorList>
            <consortium name="DOE Joint Genome Institute"/>
            <consortium name="Mycorrhizal Genomics Consortium"/>
            <person name="Kohler A."/>
            <person name="Kuo A."/>
            <person name="Nagy L.G."/>
            <person name="Floudas D."/>
            <person name="Copeland A."/>
            <person name="Barry K.W."/>
            <person name="Cichocki N."/>
            <person name="Veneault-Fourrey C."/>
            <person name="LaButti K."/>
            <person name="Lindquist E.A."/>
            <person name="Lipzen A."/>
            <person name="Lundell T."/>
            <person name="Morin E."/>
            <person name="Murat C."/>
            <person name="Riley R."/>
            <person name="Ohm R."/>
            <person name="Sun H."/>
            <person name="Tunlid A."/>
            <person name="Henrissat B."/>
            <person name="Grigoriev I.V."/>
            <person name="Hibbett D.S."/>
            <person name="Martin F."/>
        </authorList>
    </citation>
    <scope>NUCLEOTIDE SEQUENCE [LARGE SCALE GENOMIC DNA]</scope>
    <source>
        <strain evidence="3">ATCC 200175</strain>
    </source>
</reference>
<reference evidence="2 3" key="1">
    <citation type="submission" date="2014-06" db="EMBL/GenBank/DDBJ databases">
        <authorList>
            <consortium name="DOE Joint Genome Institute"/>
            <person name="Kuo A."/>
            <person name="Kohler A."/>
            <person name="Nagy L.G."/>
            <person name="Floudas D."/>
            <person name="Copeland A."/>
            <person name="Barry K.W."/>
            <person name="Cichocki N."/>
            <person name="Veneault-Fourrey C."/>
            <person name="LaButti K."/>
            <person name="Lindquist E.A."/>
            <person name="Lipzen A."/>
            <person name="Lundell T."/>
            <person name="Morin E."/>
            <person name="Murat C."/>
            <person name="Sun H."/>
            <person name="Tunlid A."/>
            <person name="Henrissat B."/>
            <person name="Grigoriev I.V."/>
            <person name="Hibbett D.S."/>
            <person name="Martin F."/>
            <person name="Nordberg H.P."/>
            <person name="Cantor M.N."/>
            <person name="Hua S.X."/>
        </authorList>
    </citation>
    <scope>NUCLEOTIDE SEQUENCE [LARGE SCALE GENOMIC DNA]</scope>
    <source>
        <strain evidence="2 3">ATCC 200175</strain>
    </source>
</reference>
<evidence type="ECO:0000256" key="1">
    <source>
        <dbReference type="SAM" id="MobiDB-lite"/>
    </source>
</evidence>
<evidence type="ECO:0000313" key="3">
    <source>
        <dbReference type="Proteomes" id="UP000053647"/>
    </source>
</evidence>
<dbReference type="EMBL" id="KN821524">
    <property type="protein sequence ID" value="KIJ04773.1"/>
    <property type="molecule type" value="Genomic_DNA"/>
</dbReference>
<gene>
    <name evidence="2" type="ORF">PAXINDRAFT_104021</name>
</gene>
<dbReference type="HOGENOM" id="CLU_3014797_0_0_1"/>